<dbReference type="GO" id="GO:0000976">
    <property type="term" value="F:transcription cis-regulatory region binding"/>
    <property type="evidence" value="ECO:0007669"/>
    <property type="project" value="TreeGrafter"/>
</dbReference>
<evidence type="ECO:0000313" key="6">
    <source>
        <dbReference type="EMBL" id="PIZ40672.1"/>
    </source>
</evidence>
<keyword evidence="3" id="KW-0804">Transcription</keyword>
<sequence>MPDKDDNENFIELFEEDSRPMTKSERTRLKIMASAAKVFDEKGFDKASIQDIADDAGIAKGTIYYYIEKKEDILVSILKFGKARLFSKIEKGMDKAETASKKIDLIIRNHMKTVKIVGPIIPFFAHSLASTDSATRDVMAGFREEYLHLLESIIEEGIKSGEFRQVDPGKAALGILSLVVGQLLQAKLFTGKLNAKEIADNTMDIALNGLRSRHED</sequence>
<dbReference type="EMBL" id="PFNG01000084">
    <property type="protein sequence ID" value="PIZ40672.1"/>
    <property type="molecule type" value="Genomic_DNA"/>
</dbReference>
<dbReference type="PANTHER" id="PTHR30055:SF234">
    <property type="entry name" value="HTH-TYPE TRANSCRIPTIONAL REGULATOR BETI"/>
    <property type="match status" value="1"/>
</dbReference>
<dbReference type="PANTHER" id="PTHR30055">
    <property type="entry name" value="HTH-TYPE TRANSCRIPTIONAL REGULATOR RUTR"/>
    <property type="match status" value="1"/>
</dbReference>
<dbReference type="Gene3D" id="1.10.357.10">
    <property type="entry name" value="Tetracycline Repressor, domain 2"/>
    <property type="match status" value="1"/>
</dbReference>
<evidence type="ECO:0000256" key="1">
    <source>
        <dbReference type="ARBA" id="ARBA00023015"/>
    </source>
</evidence>
<accession>A0A2M7T958</accession>
<feature type="domain" description="HTH tetR-type" evidence="5">
    <location>
        <begin position="25"/>
        <end position="85"/>
    </location>
</feature>
<proteinExistence type="predicted"/>
<evidence type="ECO:0000313" key="7">
    <source>
        <dbReference type="Proteomes" id="UP000230956"/>
    </source>
</evidence>
<evidence type="ECO:0000256" key="3">
    <source>
        <dbReference type="ARBA" id="ARBA00023163"/>
    </source>
</evidence>
<dbReference type="PRINTS" id="PR00455">
    <property type="entry name" value="HTHTETR"/>
</dbReference>
<dbReference type="InterPro" id="IPR009057">
    <property type="entry name" value="Homeodomain-like_sf"/>
</dbReference>
<evidence type="ECO:0000259" key="5">
    <source>
        <dbReference type="PROSITE" id="PS50977"/>
    </source>
</evidence>
<dbReference type="Proteomes" id="UP000230956">
    <property type="component" value="Unassembled WGS sequence"/>
</dbReference>
<dbReference type="AlphaFoldDB" id="A0A2M7T958"/>
<dbReference type="InterPro" id="IPR050109">
    <property type="entry name" value="HTH-type_TetR-like_transc_reg"/>
</dbReference>
<dbReference type="PROSITE" id="PS50977">
    <property type="entry name" value="HTH_TETR_2"/>
    <property type="match status" value="1"/>
</dbReference>
<keyword evidence="1" id="KW-0805">Transcription regulation</keyword>
<keyword evidence="2 4" id="KW-0238">DNA-binding</keyword>
<dbReference type="SUPFAM" id="SSF48498">
    <property type="entry name" value="Tetracyclin repressor-like, C-terminal domain"/>
    <property type="match status" value="1"/>
</dbReference>
<dbReference type="SUPFAM" id="SSF46689">
    <property type="entry name" value="Homeodomain-like"/>
    <property type="match status" value="1"/>
</dbReference>
<evidence type="ECO:0000256" key="2">
    <source>
        <dbReference type="ARBA" id="ARBA00023125"/>
    </source>
</evidence>
<dbReference type="GO" id="GO:0003700">
    <property type="term" value="F:DNA-binding transcription factor activity"/>
    <property type="evidence" value="ECO:0007669"/>
    <property type="project" value="TreeGrafter"/>
</dbReference>
<dbReference type="InterPro" id="IPR001647">
    <property type="entry name" value="HTH_TetR"/>
</dbReference>
<dbReference type="Pfam" id="PF17932">
    <property type="entry name" value="TetR_C_24"/>
    <property type="match status" value="1"/>
</dbReference>
<dbReference type="Gene3D" id="1.10.10.60">
    <property type="entry name" value="Homeodomain-like"/>
    <property type="match status" value="1"/>
</dbReference>
<dbReference type="Pfam" id="PF00440">
    <property type="entry name" value="TetR_N"/>
    <property type="match status" value="1"/>
</dbReference>
<dbReference type="RefSeq" id="WP_286679314.1">
    <property type="nucleotide sequence ID" value="NZ_MNXI01000143.1"/>
</dbReference>
<protein>
    <recommendedName>
        <fullName evidence="5">HTH tetR-type domain-containing protein</fullName>
    </recommendedName>
</protein>
<reference evidence="7" key="1">
    <citation type="submission" date="2017-09" db="EMBL/GenBank/DDBJ databases">
        <title>Depth-based differentiation of microbial function through sediment-hosted aquifers and enrichment of novel symbionts in the deep terrestrial subsurface.</title>
        <authorList>
            <person name="Probst A.J."/>
            <person name="Ladd B."/>
            <person name="Jarett J.K."/>
            <person name="Geller-Mcgrath D.E."/>
            <person name="Sieber C.M.K."/>
            <person name="Emerson J.B."/>
            <person name="Anantharaman K."/>
            <person name="Thomas B.C."/>
            <person name="Malmstrom R."/>
            <person name="Stieglmeier M."/>
            <person name="Klingl A."/>
            <person name="Woyke T."/>
            <person name="Ryan C.M."/>
            <person name="Banfield J.F."/>
        </authorList>
    </citation>
    <scope>NUCLEOTIDE SEQUENCE [LARGE SCALE GENOMIC DNA]</scope>
</reference>
<evidence type="ECO:0000256" key="4">
    <source>
        <dbReference type="PROSITE-ProRule" id="PRU00335"/>
    </source>
</evidence>
<dbReference type="InterPro" id="IPR036271">
    <property type="entry name" value="Tet_transcr_reg_TetR-rel_C_sf"/>
</dbReference>
<comment type="caution">
    <text evidence="6">The sequence shown here is derived from an EMBL/GenBank/DDBJ whole genome shotgun (WGS) entry which is preliminary data.</text>
</comment>
<gene>
    <name evidence="6" type="ORF">COY37_03395</name>
</gene>
<dbReference type="InterPro" id="IPR041490">
    <property type="entry name" value="KstR2_TetR_C"/>
</dbReference>
<feature type="DNA-binding region" description="H-T-H motif" evidence="4">
    <location>
        <begin position="48"/>
        <end position="67"/>
    </location>
</feature>
<organism evidence="6 7">
    <name type="scientific">Candidatus Aquicultor secundus</name>
    <dbReference type="NCBI Taxonomy" id="1973895"/>
    <lineage>
        <taxon>Bacteria</taxon>
        <taxon>Bacillati</taxon>
        <taxon>Actinomycetota</taxon>
        <taxon>Candidatus Aquicultoria</taxon>
        <taxon>Candidatus Aquicultorales</taxon>
        <taxon>Candidatus Aquicultoraceae</taxon>
        <taxon>Candidatus Aquicultor</taxon>
    </lineage>
</organism>
<name>A0A2M7T958_9ACTN</name>